<proteinExistence type="predicted"/>
<sequence length="666" mass="70511">MDSVSPSPSVPAPAAPAPADDAVRADPGHGSTPADAPARRHPRAVVPDTLFTDPADEQRWRARFSAVRLGLPTPARDAENRTVFVTNASGRYELTCWAVDTDVRTQATDRPDGTTHGALTPDGGQLWWFDDDAGNEFGSWQVQPFGSGPGSAQPAPALQGVAPGYPAGLELGDRVVLAGFSDDDGTRVHRAVPGSADSAELVYEHETDGGVGALSADETLWVLAHSEHGDSRYPALRVFTTDGNDVVAELDDGPGKGLNPVAFSPVPGDQRLLVGHERRGRDELLVWDPTTGAVQELVVDLPGDLDGDFEPDGGAVLVLRTHAGRTTLHRFQPATGELDHLPAAKGEVAGAVTRRDGSVWYRWSSAASPAQVRVLHADGSDATLLTADGPAAPDSEPVTDVWVDGPGGSIHALLGMPAGPMPDGGWPTVFFLHGGPAAADEDSYDATRAVWLDAGLAVVQVNYRGSTGYGSTWRDALTERIGHTELADVAAVHDRLIADGVVDPARSVVAGYSWGGFLTLLAVGSQPDRWAAGVAGVPVADYIAAYEDEMEPLRAYDRALFGGSPQERPEAYRDSSPLTWVQDVRVPVLILAGENDPRCPIRQIDNYLDALADRAAHEPAAPRYAEYRYEAGHGSMVVQERIRQVACEVDFVRAALALTPATPSTG</sequence>
<dbReference type="Gene3D" id="2.120.10.30">
    <property type="entry name" value="TolB, C-terminal domain"/>
    <property type="match status" value="1"/>
</dbReference>
<protein>
    <submittedName>
        <fullName evidence="4">S9 family peptidase</fullName>
    </submittedName>
</protein>
<keyword evidence="1" id="KW-0378">Hydrolase</keyword>
<dbReference type="Proteomes" id="UP000663801">
    <property type="component" value="Unassembled WGS sequence"/>
</dbReference>
<accession>A0A939C5K3</accession>
<dbReference type="PANTHER" id="PTHR42776:SF27">
    <property type="entry name" value="DIPEPTIDYL PEPTIDASE FAMILY MEMBER 6"/>
    <property type="match status" value="1"/>
</dbReference>
<feature type="region of interest" description="Disordered" evidence="2">
    <location>
        <begin position="1"/>
        <end position="42"/>
    </location>
</feature>
<dbReference type="AlphaFoldDB" id="A0A939C5K3"/>
<feature type="domain" description="Peptidase S9 prolyl oligopeptidase catalytic" evidence="3">
    <location>
        <begin position="444"/>
        <end position="656"/>
    </location>
</feature>
<dbReference type="SUPFAM" id="SSF82171">
    <property type="entry name" value="DPP6 N-terminal domain-like"/>
    <property type="match status" value="1"/>
</dbReference>
<name>A0A939C5K3_9ACTN</name>
<keyword evidence="5" id="KW-1185">Reference proteome</keyword>
<dbReference type="Gene3D" id="3.40.50.1820">
    <property type="entry name" value="alpha/beta hydrolase"/>
    <property type="match status" value="1"/>
</dbReference>
<dbReference type="EMBL" id="JAERWL010000006">
    <property type="protein sequence ID" value="MBM9476282.1"/>
    <property type="molecule type" value="Genomic_DNA"/>
</dbReference>
<dbReference type="Pfam" id="PF00326">
    <property type="entry name" value="Peptidase_S9"/>
    <property type="match status" value="1"/>
</dbReference>
<gene>
    <name evidence="4" type="ORF">JL107_07505</name>
</gene>
<dbReference type="RefSeq" id="WP_205256360.1">
    <property type="nucleotide sequence ID" value="NZ_BAAAPV010000001.1"/>
</dbReference>
<dbReference type="InterPro" id="IPR001375">
    <property type="entry name" value="Peptidase_S9_cat"/>
</dbReference>
<dbReference type="PANTHER" id="PTHR42776">
    <property type="entry name" value="SERINE PEPTIDASE S9 FAMILY MEMBER"/>
    <property type="match status" value="1"/>
</dbReference>
<comment type="caution">
    <text evidence="4">The sequence shown here is derived from an EMBL/GenBank/DDBJ whole genome shotgun (WGS) entry which is preliminary data.</text>
</comment>
<dbReference type="InterPro" id="IPR029058">
    <property type="entry name" value="AB_hydrolase_fold"/>
</dbReference>
<dbReference type="SUPFAM" id="SSF53474">
    <property type="entry name" value="alpha/beta-Hydrolases"/>
    <property type="match status" value="1"/>
</dbReference>
<dbReference type="InterPro" id="IPR011042">
    <property type="entry name" value="6-blade_b-propeller_TolB-like"/>
</dbReference>
<evidence type="ECO:0000256" key="2">
    <source>
        <dbReference type="SAM" id="MobiDB-lite"/>
    </source>
</evidence>
<dbReference type="GO" id="GO:0004252">
    <property type="term" value="F:serine-type endopeptidase activity"/>
    <property type="evidence" value="ECO:0007669"/>
    <property type="project" value="TreeGrafter"/>
</dbReference>
<evidence type="ECO:0000259" key="3">
    <source>
        <dbReference type="Pfam" id="PF00326"/>
    </source>
</evidence>
<organism evidence="4 5">
    <name type="scientific">Nakamurella flavida</name>
    <dbReference type="NCBI Taxonomy" id="363630"/>
    <lineage>
        <taxon>Bacteria</taxon>
        <taxon>Bacillati</taxon>
        <taxon>Actinomycetota</taxon>
        <taxon>Actinomycetes</taxon>
        <taxon>Nakamurellales</taxon>
        <taxon>Nakamurellaceae</taxon>
        <taxon>Nakamurella</taxon>
    </lineage>
</organism>
<reference evidence="4" key="1">
    <citation type="submission" date="2021-01" db="EMBL/GenBank/DDBJ databases">
        <title>KCTC 19127 draft genome.</title>
        <authorList>
            <person name="An D."/>
        </authorList>
    </citation>
    <scope>NUCLEOTIDE SEQUENCE</scope>
    <source>
        <strain evidence="4">KCTC 19127</strain>
    </source>
</reference>
<dbReference type="GO" id="GO:0006508">
    <property type="term" value="P:proteolysis"/>
    <property type="evidence" value="ECO:0007669"/>
    <property type="project" value="InterPro"/>
</dbReference>
<evidence type="ECO:0000313" key="4">
    <source>
        <dbReference type="EMBL" id="MBM9476282.1"/>
    </source>
</evidence>
<evidence type="ECO:0000313" key="5">
    <source>
        <dbReference type="Proteomes" id="UP000663801"/>
    </source>
</evidence>
<evidence type="ECO:0000256" key="1">
    <source>
        <dbReference type="ARBA" id="ARBA00022801"/>
    </source>
</evidence>